<evidence type="ECO:0000313" key="4">
    <source>
        <dbReference type="Proteomes" id="UP000636010"/>
    </source>
</evidence>
<protein>
    <recommendedName>
        <fullName evidence="2">Methyltransferase type 11 domain-containing protein</fullName>
    </recommendedName>
</protein>
<dbReference type="CDD" id="cd02440">
    <property type="entry name" value="AdoMet_MTases"/>
    <property type="match status" value="1"/>
</dbReference>
<dbReference type="PANTHER" id="PTHR44068">
    <property type="entry name" value="ZGC:194242"/>
    <property type="match status" value="1"/>
</dbReference>
<proteinExistence type="predicted"/>
<name>A0ABQ1LTR6_9BACT</name>
<evidence type="ECO:0000313" key="3">
    <source>
        <dbReference type="EMBL" id="GGC26583.1"/>
    </source>
</evidence>
<organism evidence="3 4">
    <name type="scientific">Marivirga lumbricoides</name>
    <dbReference type="NCBI Taxonomy" id="1046115"/>
    <lineage>
        <taxon>Bacteria</taxon>
        <taxon>Pseudomonadati</taxon>
        <taxon>Bacteroidota</taxon>
        <taxon>Cytophagia</taxon>
        <taxon>Cytophagales</taxon>
        <taxon>Marivirgaceae</taxon>
        <taxon>Marivirga</taxon>
    </lineage>
</organism>
<evidence type="ECO:0000259" key="2">
    <source>
        <dbReference type="Pfam" id="PF08241"/>
    </source>
</evidence>
<dbReference type="Proteomes" id="UP000636010">
    <property type="component" value="Unassembled WGS sequence"/>
</dbReference>
<dbReference type="InterPro" id="IPR013216">
    <property type="entry name" value="Methyltransf_11"/>
</dbReference>
<feature type="domain" description="Methyltransferase type 11" evidence="2">
    <location>
        <begin position="54"/>
        <end position="153"/>
    </location>
</feature>
<dbReference type="RefSeq" id="WP_188460847.1">
    <property type="nucleotide sequence ID" value="NZ_BAABHU010000003.1"/>
</dbReference>
<dbReference type="EMBL" id="BMEC01000003">
    <property type="protein sequence ID" value="GGC26583.1"/>
    <property type="molecule type" value="Genomic_DNA"/>
</dbReference>
<dbReference type="InterPro" id="IPR029063">
    <property type="entry name" value="SAM-dependent_MTases_sf"/>
</dbReference>
<evidence type="ECO:0000256" key="1">
    <source>
        <dbReference type="ARBA" id="ARBA00022679"/>
    </source>
</evidence>
<dbReference type="Gene3D" id="3.40.50.150">
    <property type="entry name" value="Vaccinia Virus protein VP39"/>
    <property type="match status" value="1"/>
</dbReference>
<comment type="caution">
    <text evidence="3">The sequence shown here is derived from an EMBL/GenBank/DDBJ whole genome shotgun (WGS) entry which is preliminary data.</text>
</comment>
<keyword evidence="4" id="KW-1185">Reference proteome</keyword>
<dbReference type="InterPro" id="IPR050447">
    <property type="entry name" value="Erg6_SMT_methyltransf"/>
</dbReference>
<keyword evidence="1" id="KW-0808">Transferase</keyword>
<dbReference type="Pfam" id="PF08241">
    <property type="entry name" value="Methyltransf_11"/>
    <property type="match status" value="1"/>
</dbReference>
<reference evidence="4" key="1">
    <citation type="journal article" date="2019" name="Int. J. Syst. Evol. Microbiol.">
        <title>The Global Catalogue of Microorganisms (GCM) 10K type strain sequencing project: providing services to taxonomists for standard genome sequencing and annotation.</title>
        <authorList>
            <consortium name="The Broad Institute Genomics Platform"/>
            <consortium name="The Broad Institute Genome Sequencing Center for Infectious Disease"/>
            <person name="Wu L."/>
            <person name="Ma J."/>
        </authorList>
    </citation>
    <scope>NUCLEOTIDE SEQUENCE [LARGE SCALE GENOMIC DNA]</scope>
    <source>
        <strain evidence="4">CGMCC 1.10832</strain>
    </source>
</reference>
<dbReference type="PANTHER" id="PTHR44068:SF1">
    <property type="entry name" value="HYPOTHETICAL LOC100005854"/>
    <property type="match status" value="1"/>
</dbReference>
<dbReference type="SUPFAM" id="SSF53335">
    <property type="entry name" value="S-adenosyl-L-methionine-dependent methyltransferases"/>
    <property type="match status" value="1"/>
</dbReference>
<accession>A0ABQ1LTR6</accession>
<sequence>MESEVDKMKSIASQLSCPSGEAGLDMAEQMNQSNHGMTANTIHHLELKANEHVLEVGPGNAKHLSEIMLLAPSIKYTGLEISVDMKKEAERLNVGFINQKQAQFHLYSGEKFPFEEAVFDKIMTVNTLYFWENPSATLNEIYRVLKPGGACIITYSHKDFMKTLPFTQYGFQLYNDEDVLALLERTIFKEPQVFLEIETVKSKHGEMITRPYSILRVTK</sequence>
<gene>
    <name evidence="3" type="ORF">GCM10011506_10010</name>
</gene>